<gene>
    <name evidence="1" type="ORF">BG006_004638</name>
</gene>
<reference evidence="1" key="1">
    <citation type="journal article" date="2020" name="Fungal Divers.">
        <title>Resolving the Mortierellaceae phylogeny through synthesis of multi-gene phylogenetics and phylogenomics.</title>
        <authorList>
            <person name="Vandepol N."/>
            <person name="Liber J."/>
            <person name="Desiro A."/>
            <person name="Na H."/>
            <person name="Kennedy M."/>
            <person name="Barry K."/>
            <person name="Grigoriev I.V."/>
            <person name="Miller A.N."/>
            <person name="O'Donnell K."/>
            <person name="Stajich J.E."/>
            <person name="Bonito G."/>
        </authorList>
    </citation>
    <scope>NUCLEOTIDE SEQUENCE</scope>
    <source>
        <strain evidence="1">NVP1</strain>
    </source>
</reference>
<name>A0A9P5S826_9FUNG</name>
<feature type="non-terminal residue" evidence="1">
    <location>
        <position position="1"/>
    </location>
</feature>
<dbReference type="Proteomes" id="UP000696485">
    <property type="component" value="Unassembled WGS sequence"/>
</dbReference>
<sequence length="135" mass="15772">QPKMDNDDDLFNDDDVFNDAYNIHNNDAKFDPDQWDQFIGDFEHNLLDAKLEDQIQYEADLAANREEEIDIPECIEYFFGADEDRAGLDDMELEAAVRIENEIQEPEEDPEEFEDDRRVQAIVEGIDLVREAVEV</sequence>
<dbReference type="EMBL" id="JAAAUY010002579">
    <property type="protein sequence ID" value="KAF9311053.1"/>
    <property type="molecule type" value="Genomic_DNA"/>
</dbReference>
<feature type="non-terminal residue" evidence="1">
    <location>
        <position position="135"/>
    </location>
</feature>
<accession>A0A9P5S826</accession>
<protein>
    <submittedName>
        <fullName evidence="1">Uncharacterized protein</fullName>
    </submittedName>
</protein>
<proteinExistence type="predicted"/>
<dbReference type="AlphaFoldDB" id="A0A9P5S826"/>
<comment type="caution">
    <text evidence="1">The sequence shown here is derived from an EMBL/GenBank/DDBJ whole genome shotgun (WGS) entry which is preliminary data.</text>
</comment>
<evidence type="ECO:0000313" key="1">
    <source>
        <dbReference type="EMBL" id="KAF9311053.1"/>
    </source>
</evidence>
<evidence type="ECO:0000313" key="2">
    <source>
        <dbReference type="Proteomes" id="UP000696485"/>
    </source>
</evidence>
<organism evidence="1 2">
    <name type="scientific">Podila minutissima</name>
    <dbReference type="NCBI Taxonomy" id="64525"/>
    <lineage>
        <taxon>Eukaryota</taxon>
        <taxon>Fungi</taxon>
        <taxon>Fungi incertae sedis</taxon>
        <taxon>Mucoromycota</taxon>
        <taxon>Mortierellomycotina</taxon>
        <taxon>Mortierellomycetes</taxon>
        <taxon>Mortierellales</taxon>
        <taxon>Mortierellaceae</taxon>
        <taxon>Podila</taxon>
    </lineage>
</organism>
<keyword evidence="2" id="KW-1185">Reference proteome</keyword>